<dbReference type="GO" id="GO:0008296">
    <property type="term" value="F:3'-5'-DNA exonuclease activity"/>
    <property type="evidence" value="ECO:0007669"/>
    <property type="project" value="TreeGrafter"/>
</dbReference>
<feature type="binding site" evidence="7">
    <location>
        <position position="176"/>
    </location>
    <ligand>
        <name>a divalent metal cation</name>
        <dbReference type="ChEBI" id="CHEBI:60240"/>
        <label>2</label>
    </ligand>
</feature>
<dbReference type="InterPro" id="IPR050891">
    <property type="entry name" value="TatD-type_Hydrolase"/>
</dbReference>
<keyword evidence="2" id="KW-0540">Nuclease</keyword>
<accession>A0AAN9Z4V4</accession>
<dbReference type="FunFam" id="3.20.20.140:FF:000040">
    <property type="entry name" value="Putative tatD related deoxyribonuclease"/>
    <property type="match status" value="1"/>
</dbReference>
<dbReference type="Pfam" id="PF01026">
    <property type="entry name" value="TatD_DNase"/>
    <property type="match status" value="1"/>
</dbReference>
<name>A0AAN9Z4V4_9ORTH</name>
<dbReference type="PIRSF" id="PIRSF005902">
    <property type="entry name" value="DNase_TatD"/>
    <property type="match status" value="1"/>
</dbReference>
<proteinExistence type="inferred from homology"/>
<dbReference type="InterPro" id="IPR018228">
    <property type="entry name" value="DNase_TatD-rel_CS"/>
</dbReference>
<dbReference type="GO" id="GO:0005829">
    <property type="term" value="C:cytosol"/>
    <property type="evidence" value="ECO:0007669"/>
    <property type="project" value="TreeGrafter"/>
</dbReference>
<evidence type="ECO:0000256" key="1">
    <source>
        <dbReference type="ARBA" id="ARBA00009275"/>
    </source>
</evidence>
<organism evidence="8 9">
    <name type="scientific">Gryllus longicercus</name>
    <dbReference type="NCBI Taxonomy" id="2509291"/>
    <lineage>
        <taxon>Eukaryota</taxon>
        <taxon>Metazoa</taxon>
        <taxon>Ecdysozoa</taxon>
        <taxon>Arthropoda</taxon>
        <taxon>Hexapoda</taxon>
        <taxon>Insecta</taxon>
        <taxon>Pterygota</taxon>
        <taxon>Neoptera</taxon>
        <taxon>Polyneoptera</taxon>
        <taxon>Orthoptera</taxon>
        <taxon>Ensifera</taxon>
        <taxon>Gryllidea</taxon>
        <taxon>Grylloidea</taxon>
        <taxon>Gryllidae</taxon>
        <taxon>Gryllinae</taxon>
        <taxon>Gryllus</taxon>
    </lineage>
</organism>
<protein>
    <recommendedName>
        <fullName evidence="5">Deoxyribonuclease TATDN1</fullName>
    </recommendedName>
</protein>
<comment type="similarity">
    <text evidence="1">Belongs to the metallo-dependent hydrolases superfamily. TatD-type hydrolase family.</text>
</comment>
<dbReference type="PROSITE" id="PS01091">
    <property type="entry name" value="TATD_3"/>
    <property type="match status" value="1"/>
</dbReference>
<dbReference type="Proteomes" id="UP001378592">
    <property type="component" value="Unassembled WGS sequence"/>
</dbReference>
<dbReference type="CDD" id="cd01310">
    <property type="entry name" value="TatD_DNAse"/>
    <property type="match status" value="1"/>
</dbReference>
<dbReference type="Gene3D" id="3.20.20.140">
    <property type="entry name" value="Metal-dependent hydrolases"/>
    <property type="match status" value="1"/>
</dbReference>
<dbReference type="EMBL" id="JAZDUA010000199">
    <property type="protein sequence ID" value="KAK7864616.1"/>
    <property type="molecule type" value="Genomic_DNA"/>
</dbReference>
<feature type="binding site" evidence="7">
    <location>
        <position position="224"/>
    </location>
    <ligand>
        <name>a divalent metal cation</name>
        <dbReference type="ChEBI" id="CHEBI:60240"/>
        <label>1</label>
    </ligand>
</feature>
<comment type="function">
    <text evidence="6">Deoxyribonuclease which catalyzes (in vitro) the decatenation of kinetoplast DNA, which are circular DNA catenated to each other, producing linear DNA molecules. Plays an important role in chromosomal segregation and cell cycle progression during eye development probably via its DNA decatenation activity.</text>
</comment>
<comment type="caution">
    <text evidence="8">The sequence shown here is derived from an EMBL/GenBank/DDBJ whole genome shotgun (WGS) entry which is preliminary data.</text>
</comment>
<sequence length="302" mass="34234">MNVVRKFIDIGANLTDPMYGGKYHGSQKHVSDLEAVLERAWQNGLSKIIITGGSFSESKEALELSRKSENLYSTVGCHPTRCNEFIESGEPENYLQSLSKLIEENKDKVVAVGECGLDYDRLQFCSKDVQKTYFEEQLKLVGKFKLPLFLHCRNAAPDLIEILEKHKDNLCGGVVHSFDGTKEEADKFLGMEYYIGLNGCSLKTEDNLKVVGTLPLEKILIETDSPWCEVRPTHAGFKYVKTFFPAVKKEKWQADKLVKARNEPCQIIQVLEIIAGVRNEDPNVICEQIFQNTDKLFFTKVK</sequence>
<evidence type="ECO:0000313" key="9">
    <source>
        <dbReference type="Proteomes" id="UP001378592"/>
    </source>
</evidence>
<dbReference type="InterPro" id="IPR032466">
    <property type="entry name" value="Metal_Hydrolase"/>
</dbReference>
<keyword evidence="4" id="KW-0378">Hydrolase</keyword>
<feature type="binding site" evidence="7">
    <location>
        <position position="151"/>
    </location>
    <ligand>
        <name>a divalent metal cation</name>
        <dbReference type="ChEBI" id="CHEBI:60240"/>
        <label>2</label>
    </ligand>
</feature>
<gene>
    <name evidence="8" type="ORF">R5R35_003204</name>
</gene>
<dbReference type="SUPFAM" id="SSF51556">
    <property type="entry name" value="Metallo-dependent hydrolases"/>
    <property type="match status" value="1"/>
</dbReference>
<reference evidence="8 9" key="1">
    <citation type="submission" date="2024-03" db="EMBL/GenBank/DDBJ databases">
        <title>The genome assembly and annotation of the cricket Gryllus longicercus Weissman &amp; Gray.</title>
        <authorList>
            <person name="Szrajer S."/>
            <person name="Gray D."/>
            <person name="Ylla G."/>
        </authorList>
    </citation>
    <scope>NUCLEOTIDE SEQUENCE [LARGE SCALE GENOMIC DNA]</scope>
    <source>
        <strain evidence="8">DAG 2021-001</strain>
        <tissue evidence="8">Whole body minus gut</tissue>
    </source>
</reference>
<evidence type="ECO:0000256" key="2">
    <source>
        <dbReference type="ARBA" id="ARBA00022722"/>
    </source>
</evidence>
<evidence type="ECO:0000256" key="4">
    <source>
        <dbReference type="ARBA" id="ARBA00022801"/>
    </source>
</evidence>
<dbReference type="PANTHER" id="PTHR10060:SF15">
    <property type="entry name" value="DEOXYRIBONUCLEASE TATDN1"/>
    <property type="match status" value="1"/>
</dbReference>
<evidence type="ECO:0000256" key="6">
    <source>
        <dbReference type="ARBA" id="ARBA00045223"/>
    </source>
</evidence>
<evidence type="ECO:0000313" key="8">
    <source>
        <dbReference type="EMBL" id="KAK7864616.1"/>
    </source>
</evidence>
<keyword evidence="9" id="KW-1185">Reference proteome</keyword>
<evidence type="ECO:0000256" key="7">
    <source>
        <dbReference type="PIRSR" id="PIRSR005902-1"/>
    </source>
</evidence>
<dbReference type="PANTHER" id="PTHR10060">
    <property type="entry name" value="TATD FAMILY DEOXYRIBONUCLEASE"/>
    <property type="match status" value="1"/>
</dbReference>
<keyword evidence="3 7" id="KW-0479">Metal-binding</keyword>
<dbReference type="GO" id="GO:0046872">
    <property type="term" value="F:metal ion binding"/>
    <property type="evidence" value="ECO:0007669"/>
    <property type="project" value="UniProtKB-KW"/>
</dbReference>
<feature type="binding site" evidence="7">
    <location>
        <position position="114"/>
    </location>
    <ligand>
        <name>a divalent metal cation</name>
        <dbReference type="ChEBI" id="CHEBI:60240"/>
        <label>1</label>
    </ligand>
</feature>
<evidence type="ECO:0000256" key="3">
    <source>
        <dbReference type="ARBA" id="ARBA00022723"/>
    </source>
</evidence>
<dbReference type="InterPro" id="IPR001130">
    <property type="entry name" value="TatD-like"/>
</dbReference>
<dbReference type="AlphaFoldDB" id="A0AAN9Z4V4"/>
<evidence type="ECO:0000256" key="5">
    <source>
        <dbReference type="ARBA" id="ARBA00039767"/>
    </source>
</evidence>